<keyword evidence="2" id="KW-1185">Reference proteome</keyword>
<dbReference type="AlphaFoldDB" id="A0A9D4QI67"/>
<protein>
    <submittedName>
        <fullName evidence="1">Uncharacterized protein</fullName>
    </submittedName>
</protein>
<evidence type="ECO:0000313" key="2">
    <source>
        <dbReference type="Proteomes" id="UP000828390"/>
    </source>
</evidence>
<gene>
    <name evidence="1" type="ORF">DPMN_105852</name>
</gene>
<reference evidence="1" key="1">
    <citation type="journal article" date="2019" name="bioRxiv">
        <title>The Genome of the Zebra Mussel, Dreissena polymorpha: A Resource for Invasive Species Research.</title>
        <authorList>
            <person name="McCartney M.A."/>
            <person name="Auch B."/>
            <person name="Kono T."/>
            <person name="Mallez S."/>
            <person name="Zhang Y."/>
            <person name="Obille A."/>
            <person name="Becker A."/>
            <person name="Abrahante J.E."/>
            <person name="Garbe J."/>
            <person name="Badalamenti J.P."/>
            <person name="Herman A."/>
            <person name="Mangelson H."/>
            <person name="Liachko I."/>
            <person name="Sullivan S."/>
            <person name="Sone E.D."/>
            <person name="Koren S."/>
            <person name="Silverstein K.A.T."/>
            <person name="Beckman K.B."/>
            <person name="Gohl D.M."/>
        </authorList>
    </citation>
    <scope>NUCLEOTIDE SEQUENCE</scope>
    <source>
        <strain evidence="1">Duluth1</strain>
        <tissue evidence="1">Whole animal</tissue>
    </source>
</reference>
<dbReference type="Proteomes" id="UP000828390">
    <property type="component" value="Unassembled WGS sequence"/>
</dbReference>
<comment type="caution">
    <text evidence="1">The sequence shown here is derived from an EMBL/GenBank/DDBJ whole genome shotgun (WGS) entry which is preliminary data.</text>
</comment>
<dbReference type="EMBL" id="JAIWYP010000004">
    <property type="protein sequence ID" value="KAH3832561.1"/>
    <property type="molecule type" value="Genomic_DNA"/>
</dbReference>
<sequence length="199" mass="22675">MSGFASFSGILGASKLQESAYKDVYSSSCSRCNIKIIHGRRNMLDYSSNMAYETKVLTKFHENWAKNVTSRKNTPPTGGHVFSPIWTIFELVREINKINVLTNVHDDWADIVTSRVFTRKTAPPTGGHVFQRTGTSFELNQHIIKKNILTNLELDRDFIGTKLLTKFHEDRIINVVSSVYEQMLTDGRTTDKDRSQKLT</sequence>
<evidence type="ECO:0000313" key="1">
    <source>
        <dbReference type="EMBL" id="KAH3832561.1"/>
    </source>
</evidence>
<accession>A0A9D4QI67</accession>
<organism evidence="1 2">
    <name type="scientific">Dreissena polymorpha</name>
    <name type="common">Zebra mussel</name>
    <name type="synonym">Mytilus polymorpha</name>
    <dbReference type="NCBI Taxonomy" id="45954"/>
    <lineage>
        <taxon>Eukaryota</taxon>
        <taxon>Metazoa</taxon>
        <taxon>Spiralia</taxon>
        <taxon>Lophotrochozoa</taxon>
        <taxon>Mollusca</taxon>
        <taxon>Bivalvia</taxon>
        <taxon>Autobranchia</taxon>
        <taxon>Heteroconchia</taxon>
        <taxon>Euheterodonta</taxon>
        <taxon>Imparidentia</taxon>
        <taxon>Neoheterodontei</taxon>
        <taxon>Myida</taxon>
        <taxon>Dreissenoidea</taxon>
        <taxon>Dreissenidae</taxon>
        <taxon>Dreissena</taxon>
    </lineage>
</organism>
<name>A0A9D4QI67_DREPO</name>
<reference evidence="1" key="2">
    <citation type="submission" date="2020-11" db="EMBL/GenBank/DDBJ databases">
        <authorList>
            <person name="McCartney M.A."/>
            <person name="Auch B."/>
            <person name="Kono T."/>
            <person name="Mallez S."/>
            <person name="Becker A."/>
            <person name="Gohl D.M."/>
            <person name="Silverstein K.A.T."/>
            <person name="Koren S."/>
            <person name="Bechman K.B."/>
            <person name="Herman A."/>
            <person name="Abrahante J.E."/>
            <person name="Garbe J."/>
        </authorList>
    </citation>
    <scope>NUCLEOTIDE SEQUENCE</scope>
    <source>
        <strain evidence="1">Duluth1</strain>
        <tissue evidence="1">Whole animal</tissue>
    </source>
</reference>
<proteinExistence type="predicted"/>